<evidence type="ECO:0000313" key="3">
    <source>
        <dbReference type="EMBL" id="KAI3872146.1"/>
    </source>
</evidence>
<comment type="caution">
    <text evidence="3">The sequence shown here is derived from an EMBL/GenBank/DDBJ whole genome shotgun (WGS) entry which is preliminary data.</text>
</comment>
<dbReference type="InterPro" id="IPR001680">
    <property type="entry name" value="WD40_rpt"/>
</dbReference>
<gene>
    <name evidence="3" type="ORF">MKW98_011638</name>
</gene>
<keyword evidence="4" id="KW-1185">Reference proteome</keyword>
<feature type="repeat" description="WD" evidence="1">
    <location>
        <begin position="594"/>
        <end position="625"/>
    </location>
</feature>
<dbReference type="PROSITE" id="PS50082">
    <property type="entry name" value="WD_REPEATS_2"/>
    <property type="match status" value="2"/>
</dbReference>
<accession>A0AAD4S8X0</accession>
<dbReference type="GO" id="GO:0004402">
    <property type="term" value="F:histone acetyltransferase activity"/>
    <property type="evidence" value="ECO:0007669"/>
    <property type="project" value="InterPro"/>
</dbReference>
<feature type="domain" description="Transcription factor IIIC 90kDa subunit N-terminal" evidence="2">
    <location>
        <begin position="24"/>
        <end position="148"/>
    </location>
</feature>
<dbReference type="GO" id="GO:0000127">
    <property type="term" value="C:transcription factor TFIIIC complex"/>
    <property type="evidence" value="ECO:0007669"/>
    <property type="project" value="InterPro"/>
</dbReference>
<organism evidence="3 4">
    <name type="scientific">Papaver atlanticum</name>
    <dbReference type="NCBI Taxonomy" id="357466"/>
    <lineage>
        <taxon>Eukaryota</taxon>
        <taxon>Viridiplantae</taxon>
        <taxon>Streptophyta</taxon>
        <taxon>Embryophyta</taxon>
        <taxon>Tracheophyta</taxon>
        <taxon>Spermatophyta</taxon>
        <taxon>Magnoliopsida</taxon>
        <taxon>Ranunculales</taxon>
        <taxon>Papaveraceae</taxon>
        <taxon>Papaveroideae</taxon>
        <taxon>Papaver</taxon>
    </lineage>
</organism>
<evidence type="ECO:0000259" key="2">
    <source>
        <dbReference type="Pfam" id="PF12657"/>
    </source>
</evidence>
<reference evidence="3" key="1">
    <citation type="submission" date="2022-04" db="EMBL/GenBank/DDBJ databases">
        <title>A functionally conserved STORR gene fusion in Papaver species that diverged 16.8 million years ago.</title>
        <authorList>
            <person name="Catania T."/>
        </authorList>
    </citation>
    <scope>NUCLEOTIDE SEQUENCE</scope>
    <source>
        <strain evidence="3">S-188037</strain>
    </source>
</reference>
<dbReference type="PANTHER" id="PTHR15496:SF2">
    <property type="entry name" value="GENERAL TRANSCRIPTION FACTOR 3C POLYPEPTIDE 4"/>
    <property type="match status" value="1"/>
</dbReference>
<evidence type="ECO:0000313" key="4">
    <source>
        <dbReference type="Proteomes" id="UP001202328"/>
    </source>
</evidence>
<dbReference type="SUPFAM" id="SSF50952">
    <property type="entry name" value="Soluble quinoprotein glucose dehydrogenase"/>
    <property type="match status" value="1"/>
</dbReference>
<dbReference type="InterPro" id="IPR011041">
    <property type="entry name" value="Quinoprot_gluc/sorb_DH_b-prop"/>
</dbReference>
<name>A0AAD4S8X0_9MAGN</name>
<dbReference type="InterPro" id="IPR015943">
    <property type="entry name" value="WD40/YVTN_repeat-like_dom_sf"/>
</dbReference>
<evidence type="ECO:0000256" key="1">
    <source>
        <dbReference type="PROSITE-ProRule" id="PRU00221"/>
    </source>
</evidence>
<dbReference type="GO" id="GO:0006384">
    <property type="term" value="P:transcription initiation at RNA polymerase III promoter"/>
    <property type="evidence" value="ECO:0007669"/>
    <property type="project" value="InterPro"/>
</dbReference>
<dbReference type="Proteomes" id="UP001202328">
    <property type="component" value="Unassembled WGS sequence"/>
</dbReference>
<sequence>MNQGAYFQSANLVASPLYPNSVAWSDENLVAIASGHLVTILNPSRLNGARGLITIPASKPFPIGVINKPDLVTSSCLLPTCLSRNDAQPCVRSISWSPLGLASNSGCLLAVCTAQGRVKLYRSPYAEFCAEWIEVKDISDLLFDYLVSVNFGEEEQAVENELVMECWNDVQNSAVSKKRKRKIMSPGDLGDQLSIDLTKQDEKLFTTCTELACFPCSLLKKGSSVEVLEQNGDQRIWVGGAIKRVVKAKALVLFREKMNGKQEEWVELNGEHGDSAVLGNTNTSSLRIRPSMDVGNMPEDIALVESNEVEGILSIGKNVEAWTNERWVEGLFMGFNGNNLTVKLSGYPDCVELNATSVRLAPVWNGEVKSWQVTVVKIESSNRKLLQIVEVQPQKVTEKPIKSTRAGGTRPLLSAEKYASRSSMLSSVIVAWSPTLYPSNDYAILAVGGKIGKISFWRIDEPHCYSVEQSTNSVDAVLVGLIQAHNTWITAICWELSAKALEYQVFLVTGSSDGSVKIWLGDKAMLASSDVNSVPFSLLYEVKAAAPSPVSILSLTVPSRSQDKISLAIGRGSGLLDLWICDTTNCEFQFAGSYEAHGQVVTGLAWAFDGCCLYSCGQDNTICCWILHGSTLHTALIPSNTLGPWPSTDLPHVSDSCFGLAVSPGNLVFVVARGFDTDLLNPMYQARTQKAAVEFFWAGGQHHEISSDVNEGFEIEPYPGLSQREMTIWESNILLSLNQYDNLDKPLVLWDVITALSALKKSTPKFVEKILAKWLSSWLLDSNLDFSTDKILSHARDSLSKIQSRRIHLLNIFCRKLMLSELKVDTLNKQDGLEELGIAENENLKPWFHLLTSNERQLRERLVTFSFATVRVSLASSSSTNNSKIRYWVPHGIAQMEQWVTINQEQIHLASEVNKLNKSKLHSISEYVTKEQCNFCPAPVQFESPEGDLCGGSKNGKGVHDRHKLSRCAASMQICPTTPLWLCVCCYRWVWKLPPQTLFTMLGYPSGLNSLKETQVSSKPFCPFCGILLQRLQPEFLLSPSPV</sequence>
<dbReference type="InterPro" id="IPR024761">
    <property type="entry name" value="TFIIIC_delta_N"/>
</dbReference>
<dbReference type="EMBL" id="JAJJMB010012966">
    <property type="protein sequence ID" value="KAI3872146.1"/>
    <property type="molecule type" value="Genomic_DNA"/>
</dbReference>
<dbReference type="SMART" id="SM00320">
    <property type="entry name" value="WD40"/>
    <property type="match status" value="3"/>
</dbReference>
<protein>
    <recommendedName>
        <fullName evidence="2">Transcription factor IIIC 90kDa subunit N-terminal domain-containing protein</fullName>
    </recommendedName>
</protein>
<dbReference type="SUPFAM" id="SSF50978">
    <property type="entry name" value="WD40 repeat-like"/>
    <property type="match status" value="1"/>
</dbReference>
<proteinExistence type="predicted"/>
<keyword evidence="1" id="KW-0853">WD repeat</keyword>
<dbReference type="InterPro" id="IPR044230">
    <property type="entry name" value="GTF3C4"/>
</dbReference>
<dbReference type="Pfam" id="PF12657">
    <property type="entry name" value="TFIIIC_delta"/>
    <property type="match status" value="1"/>
</dbReference>
<dbReference type="PANTHER" id="PTHR15496">
    <property type="entry name" value="GENERAL TRANSCRIPTION FACTOR 3C POLYPEPTIDE 4 FAMILY"/>
    <property type="match status" value="1"/>
</dbReference>
<dbReference type="Gene3D" id="2.130.10.10">
    <property type="entry name" value="YVTN repeat-like/Quinoprotein amine dehydrogenase"/>
    <property type="match status" value="2"/>
</dbReference>
<dbReference type="Pfam" id="PF00400">
    <property type="entry name" value="WD40"/>
    <property type="match status" value="2"/>
</dbReference>
<feature type="repeat" description="WD" evidence="1">
    <location>
        <begin position="482"/>
        <end position="519"/>
    </location>
</feature>
<dbReference type="InterPro" id="IPR036322">
    <property type="entry name" value="WD40_repeat_dom_sf"/>
</dbReference>
<dbReference type="AlphaFoldDB" id="A0AAD4S8X0"/>